<feature type="transmembrane region" description="Helical" evidence="4">
    <location>
        <begin position="179"/>
        <end position="199"/>
    </location>
</feature>
<keyword evidence="6" id="KW-0547">Nucleotide-binding</keyword>
<dbReference type="Pfam" id="PF02518">
    <property type="entry name" value="HATPase_c"/>
    <property type="match status" value="1"/>
</dbReference>
<feature type="transmembrane region" description="Helical" evidence="4">
    <location>
        <begin position="93"/>
        <end position="114"/>
    </location>
</feature>
<name>A0A9X3D4L5_9ACTN</name>
<keyword evidence="4" id="KW-0472">Membrane</keyword>
<dbReference type="GO" id="GO:0016301">
    <property type="term" value="F:kinase activity"/>
    <property type="evidence" value="ECO:0007669"/>
    <property type="project" value="UniProtKB-KW"/>
</dbReference>
<dbReference type="GO" id="GO:0005524">
    <property type="term" value="F:ATP binding"/>
    <property type="evidence" value="ECO:0007669"/>
    <property type="project" value="UniProtKB-KW"/>
</dbReference>
<feature type="domain" description="Histidine kinase/HSP90-like ATPase" evidence="5">
    <location>
        <begin position="319"/>
        <end position="408"/>
    </location>
</feature>
<keyword evidence="6" id="KW-0067">ATP-binding</keyword>
<keyword evidence="4" id="KW-0812">Transmembrane</keyword>
<dbReference type="GO" id="GO:0000160">
    <property type="term" value="P:phosphorelay signal transduction system"/>
    <property type="evidence" value="ECO:0007669"/>
    <property type="project" value="UniProtKB-KW"/>
</dbReference>
<dbReference type="PANTHER" id="PTHR24421">
    <property type="entry name" value="NITRATE/NITRITE SENSOR PROTEIN NARX-RELATED"/>
    <property type="match status" value="1"/>
</dbReference>
<evidence type="ECO:0000313" key="7">
    <source>
        <dbReference type="Proteomes" id="UP001143347"/>
    </source>
</evidence>
<evidence type="ECO:0000313" key="6">
    <source>
        <dbReference type="EMBL" id="MCX2964369.1"/>
    </source>
</evidence>
<keyword evidence="2" id="KW-0418">Kinase</keyword>
<dbReference type="InterPro" id="IPR003594">
    <property type="entry name" value="HATPase_dom"/>
</dbReference>
<dbReference type="PANTHER" id="PTHR24421:SF63">
    <property type="entry name" value="SENSOR HISTIDINE KINASE DESK"/>
    <property type="match status" value="1"/>
</dbReference>
<keyword evidence="3" id="KW-0902">Two-component regulatory system</keyword>
<evidence type="ECO:0000256" key="3">
    <source>
        <dbReference type="ARBA" id="ARBA00023012"/>
    </source>
</evidence>
<keyword evidence="1" id="KW-0808">Transferase</keyword>
<protein>
    <submittedName>
        <fullName evidence="6">ATP-binding protein</fullName>
    </submittedName>
</protein>
<dbReference type="Proteomes" id="UP001143347">
    <property type="component" value="Unassembled WGS sequence"/>
</dbReference>
<feature type="transmembrane region" description="Helical" evidence="4">
    <location>
        <begin position="35"/>
        <end position="56"/>
    </location>
</feature>
<evidence type="ECO:0000256" key="1">
    <source>
        <dbReference type="ARBA" id="ARBA00022679"/>
    </source>
</evidence>
<dbReference type="InterPro" id="IPR036890">
    <property type="entry name" value="HATPase_C_sf"/>
</dbReference>
<keyword evidence="7" id="KW-1185">Reference proteome</keyword>
<keyword evidence="4" id="KW-1133">Transmembrane helix</keyword>
<evidence type="ECO:0000256" key="2">
    <source>
        <dbReference type="ARBA" id="ARBA00022777"/>
    </source>
</evidence>
<sequence length="427" mass="45294">MTIVSTPKRRAWLHAWRLRLIGPTDDSDLARIRRFGARFVGTGLLIFPVALTPLIASESALTDRWWPPVSVLLVTVPAMVVIIATYRRRPTGLTVLATACCAGLLLATLLWFGAWTGAVASEDTTWSVWLVQFPGVPGLLLGLSGHPRLALAYIVIATLVTQTANQLGLDGQIRPELYLGSLLTIALTAVFLAVAVVTVRTAQVLDETRATAIEAAAASSAAAAEDAERTRFATLIHDKVLAILLAIDVGRPSSALAAQASSAVHELDRRGEHPTAGPLDADEFARRIRLAIRSTGVEVDRELSIDPDASRRYPAEVAAALIDAMGEAIRNQARHAGDDASCLVVGDLGDASISLAVVDDGRGFDEADVRPERLGLAIGIRRRMASVPGGSAEVRSTPGHGTTVILRWTDEPTTHAPVAIAVPDGRA</sequence>
<dbReference type="EMBL" id="JAPKFM010000008">
    <property type="protein sequence ID" value="MCX2964369.1"/>
    <property type="molecule type" value="Genomic_DNA"/>
</dbReference>
<proteinExistence type="predicted"/>
<dbReference type="RefSeq" id="WP_235725564.1">
    <property type="nucleotide sequence ID" value="NZ_JAPKFM010000008.1"/>
</dbReference>
<dbReference type="InterPro" id="IPR050482">
    <property type="entry name" value="Sensor_HK_TwoCompSys"/>
</dbReference>
<feature type="transmembrane region" description="Helical" evidence="4">
    <location>
        <begin position="68"/>
        <end position="86"/>
    </location>
</feature>
<dbReference type="AlphaFoldDB" id="A0A9X3D4L5"/>
<organism evidence="6 7">
    <name type="scientific">Gordonia aquimaris</name>
    <dbReference type="NCBI Taxonomy" id="2984863"/>
    <lineage>
        <taxon>Bacteria</taxon>
        <taxon>Bacillati</taxon>
        <taxon>Actinomycetota</taxon>
        <taxon>Actinomycetes</taxon>
        <taxon>Mycobacteriales</taxon>
        <taxon>Gordoniaceae</taxon>
        <taxon>Gordonia</taxon>
    </lineage>
</organism>
<comment type="caution">
    <text evidence="6">The sequence shown here is derived from an EMBL/GenBank/DDBJ whole genome shotgun (WGS) entry which is preliminary data.</text>
</comment>
<accession>A0A9X3D4L5</accession>
<gene>
    <name evidence="6" type="ORF">OSB52_09735</name>
</gene>
<dbReference type="SUPFAM" id="SSF55874">
    <property type="entry name" value="ATPase domain of HSP90 chaperone/DNA topoisomerase II/histidine kinase"/>
    <property type="match status" value="1"/>
</dbReference>
<evidence type="ECO:0000259" key="5">
    <source>
        <dbReference type="Pfam" id="PF02518"/>
    </source>
</evidence>
<reference evidence="6" key="1">
    <citation type="submission" date="2022-10" db="EMBL/GenBank/DDBJ databases">
        <title>WGS of marine actinomycetes from Thailand.</title>
        <authorList>
            <person name="Thawai C."/>
        </authorList>
    </citation>
    <scope>NUCLEOTIDE SEQUENCE</scope>
    <source>
        <strain evidence="6">SW21</strain>
    </source>
</reference>
<evidence type="ECO:0000256" key="4">
    <source>
        <dbReference type="SAM" id="Phobius"/>
    </source>
</evidence>
<dbReference type="Gene3D" id="3.30.565.10">
    <property type="entry name" value="Histidine kinase-like ATPase, C-terminal domain"/>
    <property type="match status" value="1"/>
</dbReference>